<accession>A0A318SD32</accession>
<dbReference type="RefSeq" id="WP_110885660.1">
    <property type="nucleotide sequence ID" value="NZ_QJSX01000003.1"/>
</dbReference>
<dbReference type="EMBL" id="QJSX01000003">
    <property type="protein sequence ID" value="PYE55304.1"/>
    <property type="molecule type" value="Genomic_DNA"/>
</dbReference>
<dbReference type="Pfam" id="PF24698">
    <property type="entry name" value="DUF7662"/>
    <property type="match status" value="1"/>
</dbReference>
<name>A0A318SD32_9DEIO</name>
<evidence type="ECO:0000313" key="2">
    <source>
        <dbReference type="EMBL" id="PYE55304.1"/>
    </source>
</evidence>
<reference evidence="2 3" key="1">
    <citation type="submission" date="2018-06" db="EMBL/GenBank/DDBJ databases">
        <title>Genomic Encyclopedia of Type Strains, Phase IV (KMG-IV): sequencing the most valuable type-strain genomes for metagenomic binning, comparative biology and taxonomic classification.</title>
        <authorList>
            <person name="Goeker M."/>
        </authorList>
    </citation>
    <scope>NUCLEOTIDE SEQUENCE [LARGE SCALE GENOMIC DNA]</scope>
    <source>
        <strain evidence="2 3">DSM 18048</strain>
    </source>
</reference>
<protein>
    <recommendedName>
        <fullName evidence="1">DUF7662 domain-containing protein</fullName>
    </recommendedName>
</protein>
<evidence type="ECO:0000259" key="1">
    <source>
        <dbReference type="Pfam" id="PF24698"/>
    </source>
</evidence>
<comment type="caution">
    <text evidence="2">The sequence shown here is derived from an EMBL/GenBank/DDBJ whole genome shotgun (WGS) entry which is preliminary data.</text>
</comment>
<evidence type="ECO:0000313" key="3">
    <source>
        <dbReference type="Proteomes" id="UP000248326"/>
    </source>
</evidence>
<keyword evidence="3" id="KW-1185">Reference proteome</keyword>
<sequence>MRVLKVQLQDGERTLLTTEVATTLTPEELLRLLPQLLGPTPTPPQVVSEPRQSRKYAGLAHHLETLTETTIRLSYQDIETLIGGELPSSARKHRAWWSNTNVGHSQAAAWMNVGWRVNNVDEEGITFRKHGGGKV</sequence>
<organism evidence="2 3">
    <name type="scientific">Deinococcus yavapaiensis KR-236</name>
    <dbReference type="NCBI Taxonomy" id="694435"/>
    <lineage>
        <taxon>Bacteria</taxon>
        <taxon>Thermotogati</taxon>
        <taxon>Deinococcota</taxon>
        <taxon>Deinococci</taxon>
        <taxon>Deinococcales</taxon>
        <taxon>Deinococcaceae</taxon>
        <taxon>Deinococcus</taxon>
    </lineage>
</organism>
<dbReference type="AlphaFoldDB" id="A0A318SD32"/>
<dbReference type="Proteomes" id="UP000248326">
    <property type="component" value="Unassembled WGS sequence"/>
</dbReference>
<gene>
    <name evidence="2" type="ORF">DES52_103137</name>
</gene>
<feature type="domain" description="DUF7662" evidence="1">
    <location>
        <begin position="56"/>
        <end position="121"/>
    </location>
</feature>
<dbReference type="InterPro" id="IPR056079">
    <property type="entry name" value="DUF7662"/>
</dbReference>
<proteinExistence type="predicted"/>